<dbReference type="InterPro" id="IPR004638">
    <property type="entry name" value="EmrB-like"/>
</dbReference>
<reference evidence="11" key="1">
    <citation type="submission" date="2022-03" db="EMBL/GenBank/DDBJ databases">
        <authorList>
            <person name="Leyn A S."/>
        </authorList>
    </citation>
    <scope>NUCLEOTIDE SEQUENCE</scope>
    <source>
        <strain evidence="11">Streptomyces globisporus 4-3</strain>
    </source>
</reference>
<keyword evidence="3" id="KW-1003">Cell membrane</keyword>
<feature type="transmembrane region" description="Helical" evidence="9">
    <location>
        <begin position="20"/>
        <end position="46"/>
    </location>
</feature>
<evidence type="ECO:0000313" key="12">
    <source>
        <dbReference type="Proteomes" id="UP001154015"/>
    </source>
</evidence>
<evidence type="ECO:0000256" key="9">
    <source>
        <dbReference type="SAM" id="Phobius"/>
    </source>
</evidence>
<evidence type="ECO:0000256" key="5">
    <source>
        <dbReference type="ARBA" id="ARBA00022989"/>
    </source>
</evidence>
<feature type="transmembrane region" description="Helical" evidence="9">
    <location>
        <begin position="242"/>
        <end position="262"/>
    </location>
</feature>
<gene>
    <name evidence="11" type="ORF">SGL43_01811</name>
</gene>
<evidence type="ECO:0000256" key="7">
    <source>
        <dbReference type="ARBA" id="ARBA00023251"/>
    </source>
</evidence>
<comment type="subcellular location">
    <subcellularLocation>
        <location evidence="1">Cell membrane</location>
        <topology evidence="1">Multi-pass membrane protein</topology>
    </subcellularLocation>
</comment>
<keyword evidence="4 9" id="KW-0812">Transmembrane</keyword>
<feature type="transmembrane region" description="Helical" evidence="9">
    <location>
        <begin position="58"/>
        <end position="77"/>
    </location>
</feature>
<protein>
    <recommendedName>
        <fullName evidence="10">Major facilitator superfamily (MFS) profile domain-containing protein</fullName>
    </recommendedName>
</protein>
<keyword evidence="5 9" id="KW-1133">Transmembrane helix</keyword>
<dbReference type="Proteomes" id="UP001154015">
    <property type="component" value="Unassembled WGS sequence"/>
</dbReference>
<dbReference type="CDD" id="cd17321">
    <property type="entry name" value="MFS_MMR_MDR_like"/>
    <property type="match status" value="1"/>
</dbReference>
<dbReference type="PROSITE" id="PS50850">
    <property type="entry name" value="MFS"/>
    <property type="match status" value="1"/>
</dbReference>
<feature type="transmembrane region" description="Helical" evidence="9">
    <location>
        <begin position="149"/>
        <end position="170"/>
    </location>
</feature>
<dbReference type="PANTHER" id="PTHR42718">
    <property type="entry name" value="MAJOR FACILITATOR SUPERFAMILY MULTIDRUG TRANSPORTER MFSC"/>
    <property type="match status" value="1"/>
</dbReference>
<feature type="transmembrane region" description="Helical" evidence="9">
    <location>
        <begin position="315"/>
        <end position="332"/>
    </location>
</feature>
<feature type="transmembrane region" description="Helical" evidence="9">
    <location>
        <begin position="344"/>
        <end position="362"/>
    </location>
</feature>
<feature type="transmembrane region" description="Helical" evidence="9">
    <location>
        <begin position="368"/>
        <end position="389"/>
    </location>
</feature>
<dbReference type="Pfam" id="PF07690">
    <property type="entry name" value="MFS_1"/>
    <property type="match status" value="1"/>
</dbReference>
<evidence type="ECO:0000256" key="4">
    <source>
        <dbReference type="ARBA" id="ARBA00022692"/>
    </source>
</evidence>
<evidence type="ECO:0000256" key="8">
    <source>
        <dbReference type="SAM" id="MobiDB-lite"/>
    </source>
</evidence>
<feature type="transmembrane region" description="Helical" evidence="9">
    <location>
        <begin position="212"/>
        <end position="230"/>
    </location>
</feature>
<keyword evidence="12" id="KW-1185">Reference proteome</keyword>
<dbReference type="EMBL" id="CAKXYP010000004">
    <property type="protein sequence ID" value="CAH9414799.1"/>
    <property type="molecule type" value="Genomic_DNA"/>
</dbReference>
<name>A0ABM9GTQ6_STRGL</name>
<dbReference type="NCBIfam" id="TIGR00711">
    <property type="entry name" value="efflux_EmrB"/>
    <property type="match status" value="1"/>
</dbReference>
<dbReference type="InterPro" id="IPR011701">
    <property type="entry name" value="MFS"/>
</dbReference>
<organism evidence="11 12">
    <name type="scientific">Streptomyces globisporus</name>
    <dbReference type="NCBI Taxonomy" id="1908"/>
    <lineage>
        <taxon>Bacteria</taxon>
        <taxon>Bacillati</taxon>
        <taxon>Actinomycetota</taxon>
        <taxon>Actinomycetes</taxon>
        <taxon>Kitasatosporales</taxon>
        <taxon>Streptomycetaceae</taxon>
        <taxon>Streptomyces</taxon>
    </lineage>
</organism>
<feature type="transmembrane region" description="Helical" evidence="9">
    <location>
        <begin position="451"/>
        <end position="472"/>
    </location>
</feature>
<dbReference type="RefSeq" id="WP_073776837.1">
    <property type="nucleotide sequence ID" value="NZ_CAKXYP010000004.1"/>
</dbReference>
<feature type="region of interest" description="Disordered" evidence="8">
    <location>
        <begin position="480"/>
        <end position="499"/>
    </location>
</feature>
<evidence type="ECO:0000313" key="11">
    <source>
        <dbReference type="EMBL" id="CAH9414799.1"/>
    </source>
</evidence>
<feature type="transmembrane region" description="Helical" evidence="9">
    <location>
        <begin position="176"/>
        <end position="200"/>
    </location>
</feature>
<evidence type="ECO:0000256" key="3">
    <source>
        <dbReference type="ARBA" id="ARBA00022475"/>
    </source>
</evidence>
<dbReference type="PANTHER" id="PTHR42718:SF46">
    <property type="entry name" value="BLR6921 PROTEIN"/>
    <property type="match status" value="1"/>
</dbReference>
<feature type="domain" description="Major facilitator superfamily (MFS) profile" evidence="10">
    <location>
        <begin position="23"/>
        <end position="477"/>
    </location>
</feature>
<dbReference type="Gene3D" id="1.20.1720.10">
    <property type="entry name" value="Multidrug resistance protein D"/>
    <property type="match status" value="1"/>
</dbReference>
<feature type="transmembrane region" description="Helical" evidence="9">
    <location>
        <begin position="89"/>
        <end position="108"/>
    </location>
</feature>
<dbReference type="Gene3D" id="1.20.1250.20">
    <property type="entry name" value="MFS general substrate transporter like domains"/>
    <property type="match status" value="1"/>
</dbReference>
<evidence type="ECO:0000256" key="2">
    <source>
        <dbReference type="ARBA" id="ARBA00022448"/>
    </source>
</evidence>
<evidence type="ECO:0000256" key="1">
    <source>
        <dbReference type="ARBA" id="ARBA00004651"/>
    </source>
</evidence>
<dbReference type="InterPro" id="IPR036259">
    <property type="entry name" value="MFS_trans_sf"/>
</dbReference>
<keyword evidence="6 9" id="KW-0472">Membrane</keyword>
<feature type="transmembrane region" description="Helical" evidence="9">
    <location>
        <begin position="417"/>
        <end position="439"/>
    </location>
</feature>
<keyword evidence="2" id="KW-0813">Transport</keyword>
<dbReference type="SUPFAM" id="SSF103473">
    <property type="entry name" value="MFS general substrate transporter"/>
    <property type="match status" value="1"/>
</dbReference>
<evidence type="ECO:0000256" key="6">
    <source>
        <dbReference type="ARBA" id="ARBA00023136"/>
    </source>
</evidence>
<sequence length="499" mass="51307">MSASPESPAAPAVLRPNLPLGVVVAISCVALFMVVLDTTIVTLALPQMREALDMSVSQQQWVVTGYLVTLGGLLLLAARAGDLFGHKRVFLFGMIVFTAASLTGGLAADPTMLIVSRVIQGVGAAALTPTSLSLITTSHTDETQRQRALALWSITIAFAGTAGVLLGGVLTSELNWRWVLFINIPPGIALFAAAFWCLLAARVGTKPVRLDLPGSLCVTLGIGALTYGLSQAEVDGWGSSNVLIALGAAAVLLAGFVTVQLTSSQPLIPRALLRLRTLLLGNMIMLLLGVVLNASFFFISLYLQQAIGYSPLRAGMAMVPVTLIVIVGGFVSRKLVLVLGPRNLIIMGGLVVAVGMAWLAAVPARPPVFLAHILGPTLIVGIGLGFLMLSITLSGTSGVDPEDAGAASGLLNTSRQVGGAVGLAVLSTIAATATTDAAGDSDPVEALVHGYSVAFLICAGVMVVASLIALALPNIKAPRPEAEAKADEVGEDRSANATS</sequence>
<proteinExistence type="predicted"/>
<feature type="transmembrane region" description="Helical" evidence="9">
    <location>
        <begin position="114"/>
        <end position="137"/>
    </location>
</feature>
<evidence type="ECO:0000259" key="10">
    <source>
        <dbReference type="PROSITE" id="PS50850"/>
    </source>
</evidence>
<dbReference type="InterPro" id="IPR020846">
    <property type="entry name" value="MFS_dom"/>
</dbReference>
<keyword evidence="7" id="KW-0046">Antibiotic resistance</keyword>
<feature type="transmembrane region" description="Helical" evidence="9">
    <location>
        <begin position="283"/>
        <end position="303"/>
    </location>
</feature>
<accession>A0ABM9GTQ6</accession>
<comment type="caution">
    <text evidence="11">The sequence shown here is derived from an EMBL/GenBank/DDBJ whole genome shotgun (WGS) entry which is preliminary data.</text>
</comment>